<proteinExistence type="predicted"/>
<reference evidence="2 3" key="1">
    <citation type="submission" date="2019-05" db="EMBL/GenBank/DDBJ databases">
        <authorList>
            <person name="Lee S.D."/>
        </authorList>
    </citation>
    <scope>NUCLEOTIDE SEQUENCE [LARGE SCALE GENOMIC DNA]</scope>
    <source>
        <strain evidence="2 3">YC2-7</strain>
    </source>
</reference>
<accession>A0A848KJY4</accession>
<protein>
    <recommendedName>
        <fullName evidence="4">Guanylate cyclase domain-containing protein</fullName>
    </recommendedName>
</protein>
<name>A0A848KJY4_9NOCA</name>
<sequence>MAIDGVRERRRGGVRQPGLADGIRPRRRPASEESIALGIATFDEVVSLSRLIGQLFAQLADSEGELMYTGALKQSGSFDAAVDQLGNETLPFIEDLHTYVWRRQLAAFVARKAMQVGRHPDSADGATVGFADISGFTALFSTDAVGAHGGAW</sequence>
<evidence type="ECO:0000256" key="1">
    <source>
        <dbReference type="SAM" id="MobiDB-lite"/>
    </source>
</evidence>
<reference evidence="2 3" key="2">
    <citation type="submission" date="2020-06" db="EMBL/GenBank/DDBJ databases">
        <title>Antribacter stalactiti gen. nov., sp. nov., a new member of the family Nacardiaceae isolated from a cave.</title>
        <authorList>
            <person name="Kim I.S."/>
        </authorList>
    </citation>
    <scope>NUCLEOTIDE SEQUENCE [LARGE SCALE GENOMIC DNA]</scope>
    <source>
        <strain evidence="2 3">YC2-7</strain>
    </source>
</reference>
<evidence type="ECO:0000313" key="2">
    <source>
        <dbReference type="EMBL" id="NMN99005.1"/>
    </source>
</evidence>
<keyword evidence="3" id="KW-1185">Reference proteome</keyword>
<dbReference type="AlphaFoldDB" id="A0A848KJY4"/>
<evidence type="ECO:0008006" key="4">
    <source>
        <dbReference type="Google" id="ProtNLM"/>
    </source>
</evidence>
<comment type="caution">
    <text evidence="2">The sequence shown here is derived from an EMBL/GenBank/DDBJ whole genome shotgun (WGS) entry which is preliminary data.</text>
</comment>
<dbReference type="EMBL" id="VCQU01000014">
    <property type="protein sequence ID" value="NMN99005.1"/>
    <property type="molecule type" value="Genomic_DNA"/>
</dbReference>
<gene>
    <name evidence="2" type="ORF">FGL95_28620</name>
</gene>
<feature type="region of interest" description="Disordered" evidence="1">
    <location>
        <begin position="1"/>
        <end position="27"/>
    </location>
</feature>
<dbReference type="RefSeq" id="WP_169593887.1">
    <property type="nucleotide sequence ID" value="NZ_VCQU01000014.1"/>
</dbReference>
<dbReference type="Proteomes" id="UP000535543">
    <property type="component" value="Unassembled WGS sequence"/>
</dbReference>
<organism evidence="2 3">
    <name type="scientific">Antrihabitans stalactiti</name>
    <dbReference type="NCBI Taxonomy" id="2584121"/>
    <lineage>
        <taxon>Bacteria</taxon>
        <taxon>Bacillati</taxon>
        <taxon>Actinomycetota</taxon>
        <taxon>Actinomycetes</taxon>
        <taxon>Mycobacteriales</taxon>
        <taxon>Nocardiaceae</taxon>
        <taxon>Antrihabitans</taxon>
    </lineage>
</organism>
<evidence type="ECO:0000313" key="3">
    <source>
        <dbReference type="Proteomes" id="UP000535543"/>
    </source>
</evidence>